<gene>
    <name evidence="1" type="ORF">HU718_011370</name>
</gene>
<name>A0ABX8Q4Z8_9PSED</name>
<evidence type="ECO:0000313" key="2">
    <source>
        <dbReference type="Proteomes" id="UP000646386"/>
    </source>
</evidence>
<reference evidence="1 2" key="2">
    <citation type="journal article" date="2021" name="Microorganisms">
        <title>The Ever-Expanding Pseudomonas Genus: Description of 43 New Species and Partition of the Pseudomonas putida Group.</title>
        <authorList>
            <person name="Girard L."/>
            <person name="Lood C."/>
            <person name="Hofte M."/>
            <person name="Vandamme P."/>
            <person name="Rokni-Zadeh H."/>
            <person name="van Noort V."/>
            <person name="Lavigne R."/>
            <person name="De Mot R."/>
        </authorList>
    </citation>
    <scope>NUCLEOTIDE SEQUENCE [LARGE SCALE GENOMIC DNA]</scope>
    <source>
        <strain evidence="1 2">ZA 5.3</strain>
    </source>
</reference>
<sequence length="55" mass="6161">MFMFNSIFECLYVRVGAAEGCDLLLFLPFSSITADQDQKIAACGSSYLFRVVFKP</sequence>
<dbReference type="Proteomes" id="UP000646386">
    <property type="component" value="Chromosome"/>
</dbReference>
<proteinExistence type="predicted"/>
<organism evidence="1 2">
    <name type="scientific">Pseudomonas tensinigenes</name>
    <dbReference type="NCBI Taxonomy" id="2745511"/>
    <lineage>
        <taxon>Bacteria</taxon>
        <taxon>Pseudomonadati</taxon>
        <taxon>Pseudomonadota</taxon>
        <taxon>Gammaproteobacteria</taxon>
        <taxon>Pseudomonadales</taxon>
        <taxon>Pseudomonadaceae</taxon>
        <taxon>Pseudomonas</taxon>
    </lineage>
</organism>
<evidence type="ECO:0000313" key="1">
    <source>
        <dbReference type="EMBL" id="QXI08262.1"/>
    </source>
</evidence>
<accession>A0ABX8Q4Z8</accession>
<keyword evidence="2" id="KW-1185">Reference proteome</keyword>
<protein>
    <submittedName>
        <fullName evidence="1">Uncharacterized protein</fullName>
    </submittedName>
</protein>
<dbReference type="RefSeq" id="WP_161986529.1">
    <property type="nucleotide sequence ID" value="NZ_CP077089.1"/>
</dbReference>
<reference evidence="1 2" key="1">
    <citation type="journal article" date="2020" name="Microorganisms">
        <title>Reliable Identification of Environmental Pseudomonas Isolates Using the rpoD Gene.</title>
        <authorList>
            <consortium name="The Broad Institute Genome Sequencing Platform"/>
            <person name="Girard L."/>
            <person name="Lood C."/>
            <person name="Rokni-Zadeh H."/>
            <person name="van Noort V."/>
            <person name="Lavigne R."/>
            <person name="De Mot R."/>
        </authorList>
    </citation>
    <scope>NUCLEOTIDE SEQUENCE [LARGE SCALE GENOMIC DNA]</scope>
    <source>
        <strain evidence="1 2">ZA 5.3</strain>
    </source>
</reference>
<dbReference type="EMBL" id="CP077089">
    <property type="protein sequence ID" value="QXI08262.1"/>
    <property type="molecule type" value="Genomic_DNA"/>
</dbReference>